<evidence type="ECO:0000313" key="2">
    <source>
        <dbReference type="EMBL" id="MCA9759046.1"/>
    </source>
</evidence>
<protein>
    <submittedName>
        <fullName evidence="2">Uncharacterized protein</fullName>
    </submittedName>
</protein>
<evidence type="ECO:0000313" key="3">
    <source>
        <dbReference type="Proteomes" id="UP000739538"/>
    </source>
</evidence>
<comment type="caution">
    <text evidence="2">The sequence shown here is derived from an EMBL/GenBank/DDBJ whole genome shotgun (WGS) entry which is preliminary data.</text>
</comment>
<proteinExistence type="predicted"/>
<sequence>MTTQMPPAAGVPRAPAQIALAQMALARLRPARMALAETVYARTAHARMALAETALARSAHARTPAARQPQGPTLTVPRLRGRAGGVSLRSRCPESSASA</sequence>
<feature type="region of interest" description="Disordered" evidence="1">
    <location>
        <begin position="57"/>
        <end position="99"/>
    </location>
</feature>
<reference evidence="2" key="2">
    <citation type="journal article" date="2021" name="Microbiome">
        <title>Successional dynamics and alternative stable states in a saline activated sludge microbial community over 9 years.</title>
        <authorList>
            <person name="Wang Y."/>
            <person name="Ye J."/>
            <person name="Ju F."/>
            <person name="Liu L."/>
            <person name="Boyd J.A."/>
            <person name="Deng Y."/>
            <person name="Parks D.H."/>
            <person name="Jiang X."/>
            <person name="Yin X."/>
            <person name="Woodcroft B.J."/>
            <person name="Tyson G.W."/>
            <person name="Hugenholtz P."/>
            <person name="Polz M.F."/>
            <person name="Zhang T."/>
        </authorList>
    </citation>
    <scope>NUCLEOTIDE SEQUENCE</scope>
    <source>
        <strain evidence="2">HKST-UBA02</strain>
    </source>
</reference>
<dbReference type="EMBL" id="JAGQHS010000254">
    <property type="protein sequence ID" value="MCA9759046.1"/>
    <property type="molecule type" value="Genomic_DNA"/>
</dbReference>
<accession>A0A956NI76</accession>
<evidence type="ECO:0000256" key="1">
    <source>
        <dbReference type="SAM" id="MobiDB-lite"/>
    </source>
</evidence>
<reference evidence="2" key="1">
    <citation type="submission" date="2020-04" db="EMBL/GenBank/DDBJ databases">
        <authorList>
            <person name="Zhang T."/>
        </authorList>
    </citation>
    <scope>NUCLEOTIDE SEQUENCE</scope>
    <source>
        <strain evidence="2">HKST-UBA02</strain>
    </source>
</reference>
<dbReference type="Proteomes" id="UP000739538">
    <property type="component" value="Unassembled WGS sequence"/>
</dbReference>
<organism evidence="2 3">
    <name type="scientific">Eiseniibacteriota bacterium</name>
    <dbReference type="NCBI Taxonomy" id="2212470"/>
    <lineage>
        <taxon>Bacteria</taxon>
        <taxon>Candidatus Eiseniibacteriota</taxon>
    </lineage>
</organism>
<name>A0A956NI76_UNCEI</name>
<dbReference type="AlphaFoldDB" id="A0A956NI76"/>
<gene>
    <name evidence="2" type="ORF">KDA27_24855</name>
</gene>